<accession>J0NQ68</accession>
<evidence type="ECO:0008006" key="3">
    <source>
        <dbReference type="Google" id="ProtNLM"/>
    </source>
</evidence>
<proteinExistence type="predicted"/>
<dbReference type="Proteomes" id="UP000002941">
    <property type="component" value="Unassembled WGS sequence"/>
</dbReference>
<reference evidence="1 2" key="1">
    <citation type="submission" date="2012-05" db="EMBL/GenBank/DDBJ databases">
        <authorList>
            <person name="Harkins D.M."/>
            <person name="Madupu R."/>
            <person name="Durkin A.S."/>
            <person name="Torralba M."/>
            <person name="Methe B."/>
            <person name="Sutton G.G."/>
            <person name="Nelson K.E."/>
        </authorList>
    </citation>
    <scope>NUCLEOTIDE SEQUENCE [LARGE SCALE GENOMIC DNA]</scope>
    <source>
        <strain evidence="1 2">F0489</strain>
    </source>
</reference>
<dbReference type="NCBIfam" id="NF041390">
    <property type="entry name" value="TadE_Rv3655c"/>
    <property type="match status" value="1"/>
</dbReference>
<evidence type="ECO:0000313" key="2">
    <source>
        <dbReference type="Proteomes" id="UP000002941"/>
    </source>
</evidence>
<sequence length="117" mass="11673">MEMRSRTAAPGEAGMVTAEIAVALPAVVLVLLLVLSAVCAGVTQLRVTDAARVAARQAAIGSDDVEGAAVHAGGAVRVDVERGELTCVHVSRPVPGPLGGLGLTARSTACAYTEPTG</sequence>
<gene>
    <name evidence="1" type="ORF">HMPREF1318_2891</name>
</gene>
<protein>
    <recommendedName>
        <fullName evidence="3">TadE-like protein</fullName>
    </recommendedName>
</protein>
<evidence type="ECO:0000313" key="1">
    <source>
        <dbReference type="EMBL" id="EJF46952.1"/>
    </source>
</evidence>
<dbReference type="InterPro" id="IPR049790">
    <property type="entry name" value="Rv3655c/TadE"/>
</dbReference>
<dbReference type="PATRIC" id="fig|1125718.3.peg.592"/>
<dbReference type="AlphaFoldDB" id="J0NQ68"/>
<keyword evidence="2" id="KW-1185">Reference proteome</keyword>
<comment type="caution">
    <text evidence="1">The sequence shown here is derived from an EMBL/GenBank/DDBJ whole genome shotgun (WGS) entry which is preliminary data.</text>
</comment>
<name>J0NQ68_9ACTO</name>
<organism evidence="1 2">
    <name type="scientific">Actinomyces massiliensis F0489</name>
    <dbReference type="NCBI Taxonomy" id="1125718"/>
    <lineage>
        <taxon>Bacteria</taxon>
        <taxon>Bacillati</taxon>
        <taxon>Actinomycetota</taxon>
        <taxon>Actinomycetes</taxon>
        <taxon>Actinomycetales</taxon>
        <taxon>Actinomycetaceae</taxon>
        <taxon>Actinomyces</taxon>
    </lineage>
</organism>
<dbReference type="EMBL" id="AKFT01000038">
    <property type="protein sequence ID" value="EJF46952.1"/>
    <property type="molecule type" value="Genomic_DNA"/>
</dbReference>
<dbReference type="eggNOG" id="ENOG5033A2X">
    <property type="taxonomic scope" value="Bacteria"/>
</dbReference>
<dbReference type="RefSeq" id="WP_008730132.1">
    <property type="nucleotide sequence ID" value="NZ_AKFT01000038.1"/>
</dbReference>